<keyword evidence="5" id="KW-0812">Transmembrane</keyword>
<feature type="domain" description="Ionotropic glutamate receptor C-terminal" evidence="7">
    <location>
        <begin position="104"/>
        <end position="321"/>
    </location>
</feature>
<comment type="caution">
    <text evidence="8">The sequence shown here is derived from an EMBL/GenBank/DDBJ whole genome shotgun (WGS) entry which is preliminary data.</text>
</comment>
<sequence>MTEGATTFRHTLFNYLAKTLHPKIICAIFKIEMADVPTPQNTEQKEKKRAPTAVNNHFPLIPWSILMIVLVIAVVAIVSLPNLLKNNTATPTPMPSSKSGTPTTLVIGTDATYPPMESVDEEGTLVGYDIDLGNKLAENLGLTAEFNNIAWDDLFPALLSGDIDVIISGVTINEQRQKLYDFTAAYLNAGQVIITQEQNTTIESVDDLAGKIIAVQGGTTNQTQALKYTSTELVKSFDNFEDATEALVAGQADAIFSDLTNAKGIVEAHSTLKIASAPFTSEYYGIVVRKGESDLVGQLNSALEALRKQGYLVFLQQKWLE</sequence>
<dbReference type="Gene3D" id="3.40.190.10">
    <property type="entry name" value="Periplasmic binding protein-like II"/>
    <property type="match status" value="2"/>
</dbReference>
<dbReference type="InterPro" id="IPR001638">
    <property type="entry name" value="Solute-binding_3/MltF_N"/>
</dbReference>
<reference evidence="8" key="1">
    <citation type="submission" date="2020-04" db="EMBL/GenBank/DDBJ databases">
        <authorList>
            <person name="Zhang T."/>
        </authorList>
    </citation>
    <scope>NUCLEOTIDE SEQUENCE</scope>
    <source>
        <strain evidence="8">HKST-UBA03</strain>
    </source>
</reference>
<dbReference type="SMART" id="SM00062">
    <property type="entry name" value="PBPb"/>
    <property type="match status" value="1"/>
</dbReference>
<evidence type="ECO:0000256" key="1">
    <source>
        <dbReference type="ARBA" id="ARBA00004196"/>
    </source>
</evidence>
<keyword evidence="5" id="KW-0472">Membrane</keyword>
<proteinExistence type="inferred from homology"/>
<evidence type="ECO:0000259" key="6">
    <source>
        <dbReference type="SMART" id="SM00062"/>
    </source>
</evidence>
<feature type="domain" description="Solute-binding protein family 3/N-terminal" evidence="6">
    <location>
        <begin position="104"/>
        <end position="321"/>
    </location>
</feature>
<dbReference type="PANTHER" id="PTHR35936:SF19">
    <property type="entry name" value="AMINO-ACID-BINDING PROTEIN YXEM-RELATED"/>
    <property type="match status" value="1"/>
</dbReference>
<dbReference type="InterPro" id="IPR018313">
    <property type="entry name" value="SBP_3_CS"/>
</dbReference>
<feature type="transmembrane region" description="Helical" evidence="5">
    <location>
        <begin position="60"/>
        <end position="84"/>
    </location>
</feature>
<dbReference type="CDD" id="cd13624">
    <property type="entry name" value="PBP2_Arg_Lys_His"/>
    <property type="match status" value="1"/>
</dbReference>
<dbReference type="EMBL" id="JAGQKZ010000002">
    <property type="protein sequence ID" value="MCA9391668.1"/>
    <property type="molecule type" value="Genomic_DNA"/>
</dbReference>
<name>A0A955LJQ1_UNCKA</name>
<dbReference type="SUPFAM" id="SSF53850">
    <property type="entry name" value="Periplasmic binding protein-like II"/>
    <property type="match status" value="1"/>
</dbReference>
<evidence type="ECO:0000313" key="8">
    <source>
        <dbReference type="EMBL" id="MCA9391668.1"/>
    </source>
</evidence>
<evidence type="ECO:0000256" key="5">
    <source>
        <dbReference type="SAM" id="Phobius"/>
    </source>
</evidence>
<dbReference type="Pfam" id="PF00497">
    <property type="entry name" value="SBP_bac_3"/>
    <property type="match status" value="1"/>
</dbReference>
<dbReference type="GO" id="GO:0016020">
    <property type="term" value="C:membrane"/>
    <property type="evidence" value="ECO:0007669"/>
    <property type="project" value="InterPro"/>
</dbReference>
<accession>A0A955LJQ1</accession>
<evidence type="ECO:0000313" key="9">
    <source>
        <dbReference type="Proteomes" id="UP000751518"/>
    </source>
</evidence>
<dbReference type="GO" id="GO:0015276">
    <property type="term" value="F:ligand-gated monoatomic ion channel activity"/>
    <property type="evidence" value="ECO:0007669"/>
    <property type="project" value="InterPro"/>
</dbReference>
<gene>
    <name evidence="8" type="ORF">KC614_00495</name>
</gene>
<evidence type="ECO:0000256" key="2">
    <source>
        <dbReference type="ARBA" id="ARBA00010333"/>
    </source>
</evidence>
<dbReference type="PROSITE" id="PS01039">
    <property type="entry name" value="SBP_BACTERIAL_3"/>
    <property type="match status" value="1"/>
</dbReference>
<keyword evidence="5" id="KW-1133">Transmembrane helix</keyword>
<comment type="subcellular location">
    <subcellularLocation>
        <location evidence="1">Cell envelope</location>
    </subcellularLocation>
</comment>
<dbReference type="PANTHER" id="PTHR35936">
    <property type="entry name" value="MEMBRANE-BOUND LYTIC MUREIN TRANSGLYCOSYLASE F"/>
    <property type="match status" value="1"/>
</dbReference>
<protein>
    <submittedName>
        <fullName evidence="8">Basic amino acid ABC transporter substrate-binding protein</fullName>
    </submittedName>
</protein>
<reference evidence="8" key="2">
    <citation type="journal article" date="2021" name="Microbiome">
        <title>Successional dynamics and alternative stable states in a saline activated sludge microbial community over 9 years.</title>
        <authorList>
            <person name="Wang Y."/>
            <person name="Ye J."/>
            <person name="Ju F."/>
            <person name="Liu L."/>
            <person name="Boyd J.A."/>
            <person name="Deng Y."/>
            <person name="Parks D.H."/>
            <person name="Jiang X."/>
            <person name="Yin X."/>
            <person name="Woodcroft B.J."/>
            <person name="Tyson G.W."/>
            <person name="Hugenholtz P."/>
            <person name="Polz M.F."/>
            <person name="Zhang T."/>
        </authorList>
    </citation>
    <scope>NUCLEOTIDE SEQUENCE</scope>
    <source>
        <strain evidence="8">HKST-UBA03</strain>
    </source>
</reference>
<organism evidence="8 9">
    <name type="scientific">candidate division WWE3 bacterium</name>
    <dbReference type="NCBI Taxonomy" id="2053526"/>
    <lineage>
        <taxon>Bacteria</taxon>
        <taxon>Katanobacteria</taxon>
    </lineage>
</organism>
<dbReference type="GO" id="GO:0030313">
    <property type="term" value="C:cell envelope"/>
    <property type="evidence" value="ECO:0007669"/>
    <property type="project" value="UniProtKB-SubCell"/>
</dbReference>
<dbReference type="InterPro" id="IPR001320">
    <property type="entry name" value="Iontro_rcpt_C"/>
</dbReference>
<evidence type="ECO:0000259" key="7">
    <source>
        <dbReference type="SMART" id="SM00079"/>
    </source>
</evidence>
<comment type="similarity">
    <text evidence="2 4">Belongs to the bacterial solute-binding protein 3 family.</text>
</comment>
<dbReference type="SMART" id="SM00079">
    <property type="entry name" value="PBPe"/>
    <property type="match status" value="1"/>
</dbReference>
<evidence type="ECO:0000256" key="4">
    <source>
        <dbReference type="RuleBase" id="RU003744"/>
    </source>
</evidence>
<keyword evidence="3" id="KW-0732">Signal</keyword>
<dbReference type="AlphaFoldDB" id="A0A955LJQ1"/>
<evidence type="ECO:0000256" key="3">
    <source>
        <dbReference type="ARBA" id="ARBA00022729"/>
    </source>
</evidence>
<dbReference type="Proteomes" id="UP000751518">
    <property type="component" value="Unassembled WGS sequence"/>
</dbReference>